<proteinExistence type="inferred from homology"/>
<evidence type="ECO:0000313" key="11">
    <source>
        <dbReference type="Proteomes" id="UP000176050"/>
    </source>
</evidence>
<dbReference type="PANTHER" id="PTHR30489:SF0">
    <property type="entry name" value="LIPOPROTEIN-RELEASING SYSTEM TRANSMEMBRANE PROTEIN LOLE"/>
    <property type="match status" value="1"/>
</dbReference>
<dbReference type="InterPro" id="IPR025857">
    <property type="entry name" value="MacB_PCD"/>
</dbReference>
<dbReference type="GO" id="GO:0044874">
    <property type="term" value="P:lipoprotein localization to outer membrane"/>
    <property type="evidence" value="ECO:0007669"/>
    <property type="project" value="TreeGrafter"/>
</dbReference>
<evidence type="ECO:0000256" key="7">
    <source>
        <dbReference type="SAM" id="Phobius"/>
    </source>
</evidence>
<evidence type="ECO:0000313" key="10">
    <source>
        <dbReference type="EMBL" id="AOW21419.1"/>
    </source>
</evidence>
<accession>A0A1D8P9Y3</accession>
<dbReference type="STRING" id="1850246.LPB138_12340"/>
<dbReference type="OrthoDB" id="1522724at2"/>
<evidence type="ECO:0000256" key="5">
    <source>
        <dbReference type="ARBA" id="ARBA00022989"/>
    </source>
</evidence>
<dbReference type="PANTHER" id="PTHR30489">
    <property type="entry name" value="LIPOPROTEIN-RELEASING SYSTEM TRANSMEMBRANE PROTEIN LOLE"/>
    <property type="match status" value="1"/>
</dbReference>
<keyword evidence="11" id="KW-1185">Reference proteome</keyword>
<evidence type="ECO:0000256" key="2">
    <source>
        <dbReference type="ARBA" id="ARBA00005236"/>
    </source>
</evidence>
<keyword evidence="3" id="KW-1003">Cell membrane</keyword>
<organism evidence="10 11">
    <name type="scientific">Urechidicola croceus</name>
    <dbReference type="NCBI Taxonomy" id="1850246"/>
    <lineage>
        <taxon>Bacteria</taxon>
        <taxon>Pseudomonadati</taxon>
        <taxon>Bacteroidota</taxon>
        <taxon>Flavobacteriia</taxon>
        <taxon>Flavobacteriales</taxon>
        <taxon>Flavobacteriaceae</taxon>
        <taxon>Urechidicola</taxon>
    </lineage>
</organism>
<feature type="domain" description="ABC3 transporter permease C-terminal" evidence="8">
    <location>
        <begin position="278"/>
        <end position="397"/>
    </location>
</feature>
<keyword evidence="5 7" id="KW-1133">Transmembrane helix</keyword>
<gene>
    <name evidence="10" type="ORF">LPB138_12340</name>
</gene>
<keyword evidence="6 7" id="KW-0472">Membrane</keyword>
<comment type="subcellular location">
    <subcellularLocation>
        <location evidence="1">Cell membrane</location>
        <topology evidence="1">Multi-pass membrane protein</topology>
    </subcellularLocation>
</comment>
<keyword evidence="4 7" id="KW-0812">Transmembrane</keyword>
<sequence length="400" mass="44884">MNFPLYIAKRYLFSKSSNNTINIITAIATIGVIIGTMALFIVLSGFSGLKAFSLGFLKTSDPDFKISPVKGKSFQFTEQLQSIINNQKGIAQYTKVIEERAFFEFKNKTHLANIKGVEENYTKVNNVDTAIVVGNWINFDLPDNAVIGNGISNKLSMGINDYLEPLKIYVPKPGSGYVKSLDSDISLINVQPVGIFALTEELDRKFVFLPIELAQILLSYESNQISAIEVKVSDLNSRENIIEELQSSLGNDFKIQTREQLNAVFYKMLNTENLASYLIFTLILIIALFNVIGALIMMIFDKKNNLKTLYNLGTSVSEIRKIFVLQGFLLSFFGLLIGLLLGIVLVFSQQQFGFFMITQNLPFPVEFRFKNVLIVFFTILILGFIASKIASSRITKKVVE</sequence>
<dbReference type="Pfam" id="PF02687">
    <property type="entry name" value="FtsX"/>
    <property type="match status" value="1"/>
</dbReference>
<evidence type="ECO:0000256" key="3">
    <source>
        <dbReference type="ARBA" id="ARBA00022475"/>
    </source>
</evidence>
<evidence type="ECO:0000259" key="9">
    <source>
        <dbReference type="Pfam" id="PF12704"/>
    </source>
</evidence>
<dbReference type="GO" id="GO:0098797">
    <property type="term" value="C:plasma membrane protein complex"/>
    <property type="evidence" value="ECO:0007669"/>
    <property type="project" value="TreeGrafter"/>
</dbReference>
<dbReference type="AlphaFoldDB" id="A0A1D8P9Y3"/>
<protein>
    <submittedName>
        <fullName evidence="10">ABC transporter permease</fullName>
    </submittedName>
</protein>
<reference evidence="10 11" key="1">
    <citation type="submission" date="2016-10" db="EMBL/GenBank/DDBJ databases">
        <title>Lutibacter sp. LPB0138, isolated from marine gastropod.</title>
        <authorList>
            <person name="Kim E."/>
            <person name="Yi H."/>
        </authorList>
    </citation>
    <scope>NUCLEOTIDE SEQUENCE [LARGE SCALE GENOMIC DNA]</scope>
    <source>
        <strain evidence="10 11">LPB0138</strain>
    </source>
</reference>
<evidence type="ECO:0000256" key="6">
    <source>
        <dbReference type="ARBA" id="ARBA00023136"/>
    </source>
</evidence>
<feature type="domain" description="MacB-like periplasmic core" evidence="9">
    <location>
        <begin position="25"/>
        <end position="246"/>
    </location>
</feature>
<dbReference type="Proteomes" id="UP000176050">
    <property type="component" value="Chromosome"/>
</dbReference>
<dbReference type="InterPro" id="IPR051447">
    <property type="entry name" value="Lipoprotein-release_system"/>
</dbReference>
<comment type="similarity">
    <text evidence="2">Belongs to the ABC-4 integral membrane protein family. LolC/E subfamily.</text>
</comment>
<feature type="transmembrane region" description="Helical" evidence="7">
    <location>
        <begin position="322"/>
        <end position="347"/>
    </location>
</feature>
<feature type="transmembrane region" description="Helical" evidence="7">
    <location>
        <begin position="21"/>
        <end position="43"/>
    </location>
</feature>
<name>A0A1D8P9Y3_9FLAO</name>
<evidence type="ECO:0000256" key="1">
    <source>
        <dbReference type="ARBA" id="ARBA00004651"/>
    </source>
</evidence>
<evidence type="ECO:0000259" key="8">
    <source>
        <dbReference type="Pfam" id="PF02687"/>
    </source>
</evidence>
<feature type="transmembrane region" description="Helical" evidence="7">
    <location>
        <begin position="367"/>
        <end position="387"/>
    </location>
</feature>
<dbReference type="InterPro" id="IPR003838">
    <property type="entry name" value="ABC3_permease_C"/>
</dbReference>
<feature type="transmembrane region" description="Helical" evidence="7">
    <location>
        <begin position="277"/>
        <end position="301"/>
    </location>
</feature>
<dbReference type="KEGG" id="lul:LPB138_12340"/>
<dbReference type="EMBL" id="CP017478">
    <property type="protein sequence ID" value="AOW21419.1"/>
    <property type="molecule type" value="Genomic_DNA"/>
</dbReference>
<dbReference type="Pfam" id="PF12704">
    <property type="entry name" value="MacB_PCD"/>
    <property type="match status" value="1"/>
</dbReference>
<dbReference type="RefSeq" id="WP_070237579.1">
    <property type="nucleotide sequence ID" value="NZ_CP017478.1"/>
</dbReference>
<evidence type="ECO:0000256" key="4">
    <source>
        <dbReference type="ARBA" id="ARBA00022692"/>
    </source>
</evidence>